<dbReference type="GO" id="GO:0006950">
    <property type="term" value="P:response to stress"/>
    <property type="evidence" value="ECO:0007669"/>
    <property type="project" value="UniProtKB-ARBA"/>
</dbReference>
<keyword evidence="4 7" id="KW-0256">Endoplasmic reticulum</keyword>
<keyword evidence="6 7" id="KW-0472">Membrane</keyword>
<feature type="transmembrane region" description="Helical" evidence="7">
    <location>
        <begin position="12"/>
        <end position="31"/>
    </location>
</feature>
<sequence length="233" mass="26531">MTTYKYTLSPLATLFFLGAVSFPFIAWFMTLHTVTRIWFGGSLLTTCAGNFGMINIFHLVWSFNELGNFEIWRLLTPFLFVGKTGYDTLLDLYMIYQFSEQYEAGGPYNIVAGGGALDYIFMLMLGGMLILISYASLNMFVPAIPLFTTNLSFYVLYIWSTQNPMSPANVLGFQMKSYQLPFAYVVIAVLMRNPPWGMVHGIACGHVFCYLLDMVPLDNRAILRACLYWSMRK</sequence>
<reference evidence="8" key="1">
    <citation type="submission" date="2021-01" db="EMBL/GenBank/DDBJ databases">
        <authorList>
            <person name="Corre E."/>
            <person name="Pelletier E."/>
            <person name="Niang G."/>
            <person name="Scheremetjew M."/>
            <person name="Finn R."/>
            <person name="Kale V."/>
            <person name="Holt S."/>
            <person name="Cochrane G."/>
            <person name="Meng A."/>
            <person name="Brown T."/>
            <person name="Cohen L."/>
        </authorList>
    </citation>
    <scope>NUCLEOTIDE SEQUENCE</scope>
    <source>
        <strain evidence="8">GSO104</strain>
    </source>
</reference>
<evidence type="ECO:0000256" key="1">
    <source>
        <dbReference type="ARBA" id="ARBA00004477"/>
    </source>
</evidence>
<feature type="transmembrane region" description="Helical" evidence="7">
    <location>
        <begin position="140"/>
        <end position="159"/>
    </location>
</feature>
<comment type="function">
    <text evidence="7">May be involved in the degradation of misfolded endoplasmic reticulum (ER) luminal proteins.</text>
</comment>
<feature type="transmembrane region" description="Helical" evidence="7">
    <location>
        <begin position="43"/>
        <end position="63"/>
    </location>
</feature>
<feature type="transmembrane region" description="Helical" evidence="7">
    <location>
        <begin position="75"/>
        <end position="96"/>
    </location>
</feature>
<evidence type="ECO:0000313" key="8">
    <source>
        <dbReference type="EMBL" id="CAE4620544.1"/>
    </source>
</evidence>
<keyword evidence="3 7" id="KW-0812">Transmembrane</keyword>
<dbReference type="AlphaFoldDB" id="A0A7S4RQL4"/>
<comment type="subcellular location">
    <subcellularLocation>
        <location evidence="1 7">Endoplasmic reticulum membrane</location>
        <topology evidence="1 7">Multi-pass membrane protein</topology>
    </subcellularLocation>
</comment>
<proteinExistence type="inferred from homology"/>
<dbReference type="Pfam" id="PF04511">
    <property type="entry name" value="DER1"/>
    <property type="match status" value="1"/>
</dbReference>
<evidence type="ECO:0000256" key="6">
    <source>
        <dbReference type="ARBA" id="ARBA00023136"/>
    </source>
</evidence>
<accession>A0A7S4RQL4</accession>
<organism evidence="8">
    <name type="scientific">Ditylum brightwellii</name>
    <dbReference type="NCBI Taxonomy" id="49249"/>
    <lineage>
        <taxon>Eukaryota</taxon>
        <taxon>Sar</taxon>
        <taxon>Stramenopiles</taxon>
        <taxon>Ochrophyta</taxon>
        <taxon>Bacillariophyta</taxon>
        <taxon>Mediophyceae</taxon>
        <taxon>Lithodesmiophycidae</taxon>
        <taxon>Lithodesmiales</taxon>
        <taxon>Lithodesmiaceae</taxon>
        <taxon>Ditylum</taxon>
    </lineage>
</organism>
<feature type="transmembrane region" description="Helical" evidence="7">
    <location>
        <begin position="108"/>
        <end position="134"/>
    </location>
</feature>
<dbReference type="EMBL" id="HBNS01027850">
    <property type="protein sequence ID" value="CAE4620544.1"/>
    <property type="molecule type" value="Transcribed_RNA"/>
</dbReference>
<evidence type="ECO:0000256" key="4">
    <source>
        <dbReference type="ARBA" id="ARBA00022824"/>
    </source>
</evidence>
<evidence type="ECO:0000256" key="7">
    <source>
        <dbReference type="RuleBase" id="RU363059"/>
    </source>
</evidence>
<evidence type="ECO:0000256" key="2">
    <source>
        <dbReference type="ARBA" id="ARBA00008917"/>
    </source>
</evidence>
<comment type="similarity">
    <text evidence="2 7">Belongs to the derlin family.</text>
</comment>
<protein>
    <recommendedName>
        <fullName evidence="7">Derlin</fullName>
    </recommendedName>
</protein>
<evidence type="ECO:0000256" key="3">
    <source>
        <dbReference type="ARBA" id="ARBA00022692"/>
    </source>
</evidence>
<keyword evidence="5 7" id="KW-1133">Transmembrane helix</keyword>
<dbReference type="GO" id="GO:0005789">
    <property type="term" value="C:endoplasmic reticulum membrane"/>
    <property type="evidence" value="ECO:0007669"/>
    <property type="project" value="UniProtKB-SubCell"/>
</dbReference>
<gene>
    <name evidence="8" type="ORF">DBRI00130_LOCUS21900</name>
</gene>
<dbReference type="PANTHER" id="PTHR11009">
    <property type="entry name" value="DER1-LIKE PROTEIN, DERLIN"/>
    <property type="match status" value="1"/>
</dbReference>
<evidence type="ECO:0000256" key="5">
    <source>
        <dbReference type="ARBA" id="ARBA00022989"/>
    </source>
</evidence>
<name>A0A7S4RQL4_9STRA</name>
<dbReference type="InterPro" id="IPR007599">
    <property type="entry name" value="DER1"/>
</dbReference>